<organism evidence="6 7">
    <name type="scientific">Morganella morganii</name>
    <name type="common">Proteus morganii</name>
    <dbReference type="NCBI Taxonomy" id="582"/>
    <lineage>
        <taxon>Bacteria</taxon>
        <taxon>Pseudomonadati</taxon>
        <taxon>Pseudomonadota</taxon>
        <taxon>Gammaproteobacteria</taxon>
        <taxon>Enterobacterales</taxon>
        <taxon>Morganellaceae</taxon>
        <taxon>Morganella</taxon>
    </lineage>
</organism>
<dbReference type="RefSeq" id="WP_349467290.1">
    <property type="nucleotide sequence ID" value="NZ_JBEEWI010000010.1"/>
</dbReference>
<feature type="transmembrane region" description="Helical" evidence="5">
    <location>
        <begin position="445"/>
        <end position="467"/>
    </location>
</feature>
<protein>
    <submittedName>
        <fullName evidence="6">Oligosaccharide flippase family protein</fullName>
    </submittedName>
</protein>
<feature type="transmembrane region" description="Helical" evidence="5">
    <location>
        <begin position="51"/>
        <end position="69"/>
    </location>
</feature>
<name>A0AAN5S0T0_MORMO</name>
<evidence type="ECO:0000313" key="6">
    <source>
        <dbReference type="EMBL" id="HAT3809994.1"/>
    </source>
</evidence>
<comment type="subcellular location">
    <subcellularLocation>
        <location evidence="1">Membrane</location>
        <topology evidence="1">Multi-pass membrane protein</topology>
    </subcellularLocation>
</comment>
<dbReference type="Pfam" id="PF01943">
    <property type="entry name" value="Polysacc_synt"/>
    <property type="match status" value="1"/>
</dbReference>
<feature type="transmembrane region" description="Helical" evidence="5">
    <location>
        <begin position="421"/>
        <end position="439"/>
    </location>
</feature>
<sequence length="482" mass="55749">MKKSITLNGLYKLALNLFRFTLPALIIPYVYRTLSPENIGSVNYAESIYSYFNILAVLGLSFYAIRELGRVRDSKLKASFIFSNIFTINIIMVSFSLFLYLTLIIFIIEDPKVQIISSVLSIKLLLLAFDIEWVNESFEDYKFISIKTMLCRSISLVLMFLLITSSDDYIIYVWLNVLFDLTNSIFSFCYIILYRKRVFFSFKFVRFNKLRQHLKKIISTLFLVDVGFLFFSFDKVSLGAFVSTTEVAYFALSEKIIVLVVVISSTITQVTLPRLSILAKTNKSEFLLLIRKIYTSLMMIVLPSFIGVYILTPELLFIFGSYEFMPALETIKIFSFYILLFSFLKILATQALFALNKEKFYIILLISFAIINVIAKCLINKELNSSTSITITLTLLFAMSIIIYIYITYKEKIKISIINKDICIYLIGCLPILLIPLFRNYINNIYIFSFLSISLSVILYAIVLLIFKESISQSLIRKILKR</sequence>
<keyword evidence="3 5" id="KW-1133">Transmembrane helix</keyword>
<feature type="transmembrane region" description="Helical" evidence="5">
    <location>
        <begin position="331"/>
        <end position="348"/>
    </location>
</feature>
<dbReference type="InterPro" id="IPR052556">
    <property type="entry name" value="PolySynth_Transporter"/>
</dbReference>
<comment type="caution">
    <text evidence="6">The sequence shown here is derived from an EMBL/GenBank/DDBJ whole genome shotgun (WGS) entry which is preliminary data.</text>
</comment>
<feature type="transmembrane region" description="Helical" evidence="5">
    <location>
        <begin position="293"/>
        <end position="311"/>
    </location>
</feature>
<evidence type="ECO:0000313" key="7">
    <source>
        <dbReference type="Proteomes" id="UP000865968"/>
    </source>
</evidence>
<keyword evidence="4 5" id="KW-0472">Membrane</keyword>
<feature type="transmembrane region" description="Helical" evidence="5">
    <location>
        <begin position="391"/>
        <end position="409"/>
    </location>
</feature>
<feature type="transmembrane region" description="Helical" evidence="5">
    <location>
        <begin position="113"/>
        <end position="131"/>
    </location>
</feature>
<reference evidence="6" key="1">
    <citation type="journal article" date="2018" name="Genome Biol.">
        <title>SKESA: strategic k-mer extension for scrupulous assemblies.</title>
        <authorList>
            <person name="Souvorov A."/>
            <person name="Agarwala R."/>
            <person name="Lipman D.J."/>
        </authorList>
    </citation>
    <scope>NUCLEOTIDE SEQUENCE</scope>
    <source>
        <strain evidence="6">Morganella morganii ARLG-3209</strain>
    </source>
</reference>
<evidence type="ECO:0000256" key="1">
    <source>
        <dbReference type="ARBA" id="ARBA00004141"/>
    </source>
</evidence>
<dbReference type="InterPro" id="IPR002797">
    <property type="entry name" value="Polysacc_synth"/>
</dbReference>
<dbReference type="GO" id="GO:0016020">
    <property type="term" value="C:membrane"/>
    <property type="evidence" value="ECO:0007669"/>
    <property type="project" value="UniProtKB-SubCell"/>
</dbReference>
<accession>A0AAN5S0T0</accession>
<feature type="transmembrane region" description="Helical" evidence="5">
    <location>
        <begin position="214"/>
        <end position="233"/>
    </location>
</feature>
<keyword evidence="2 5" id="KW-0812">Transmembrane</keyword>
<evidence type="ECO:0000256" key="4">
    <source>
        <dbReference type="ARBA" id="ARBA00023136"/>
    </source>
</evidence>
<feature type="transmembrane region" description="Helical" evidence="5">
    <location>
        <begin position="143"/>
        <end position="163"/>
    </location>
</feature>
<dbReference type="Proteomes" id="UP000865968">
    <property type="component" value="Unassembled WGS sequence"/>
</dbReference>
<feature type="transmembrane region" description="Helical" evidence="5">
    <location>
        <begin position="360"/>
        <end position="379"/>
    </location>
</feature>
<dbReference type="PANTHER" id="PTHR43424">
    <property type="entry name" value="LOCUS PUTATIVE PROTEIN 1-RELATED"/>
    <property type="match status" value="1"/>
</dbReference>
<feature type="transmembrane region" description="Helical" evidence="5">
    <location>
        <begin position="81"/>
        <end position="107"/>
    </location>
</feature>
<gene>
    <name evidence="6" type="ORF">I8608_002874</name>
</gene>
<dbReference type="PANTHER" id="PTHR43424:SF1">
    <property type="entry name" value="LOCUS PUTATIVE PROTEIN 1-RELATED"/>
    <property type="match status" value="1"/>
</dbReference>
<evidence type="ECO:0000256" key="5">
    <source>
        <dbReference type="SAM" id="Phobius"/>
    </source>
</evidence>
<evidence type="ECO:0000256" key="3">
    <source>
        <dbReference type="ARBA" id="ARBA00022989"/>
    </source>
</evidence>
<feature type="transmembrane region" description="Helical" evidence="5">
    <location>
        <begin position="12"/>
        <end position="31"/>
    </location>
</feature>
<dbReference type="EMBL" id="DACSWI010000009">
    <property type="protein sequence ID" value="HAT3809994.1"/>
    <property type="molecule type" value="Genomic_DNA"/>
</dbReference>
<proteinExistence type="predicted"/>
<reference evidence="6" key="2">
    <citation type="submission" date="2020-10" db="EMBL/GenBank/DDBJ databases">
        <authorList>
            <consortium name="NCBI Pathogen Detection Project"/>
        </authorList>
    </citation>
    <scope>NUCLEOTIDE SEQUENCE</scope>
    <source>
        <strain evidence="6">Morganella morganii ARLG-3209</strain>
    </source>
</reference>
<dbReference type="AlphaFoldDB" id="A0AAN5S0T0"/>
<feature type="transmembrane region" description="Helical" evidence="5">
    <location>
        <begin position="248"/>
        <end position="272"/>
    </location>
</feature>
<feature type="transmembrane region" description="Helical" evidence="5">
    <location>
        <begin position="169"/>
        <end position="193"/>
    </location>
</feature>
<evidence type="ECO:0000256" key="2">
    <source>
        <dbReference type="ARBA" id="ARBA00022692"/>
    </source>
</evidence>